<dbReference type="EMBL" id="LR797491">
    <property type="protein sequence ID" value="CAB4220843.1"/>
    <property type="molecule type" value="Genomic_DNA"/>
</dbReference>
<name>A0A6J5SZ85_9CAUD</name>
<gene>
    <name evidence="1" type="ORF">UFOVP1376_15</name>
    <name evidence="2" type="ORF">UFOVP1623_48</name>
</gene>
<accession>A0A6J5SZ85</accession>
<evidence type="ECO:0000313" key="2">
    <source>
        <dbReference type="EMBL" id="CAB4220843.1"/>
    </source>
</evidence>
<reference evidence="2" key="1">
    <citation type="submission" date="2020-05" db="EMBL/GenBank/DDBJ databases">
        <authorList>
            <person name="Chiriac C."/>
            <person name="Salcher M."/>
            <person name="Ghai R."/>
            <person name="Kavagutti S V."/>
        </authorList>
    </citation>
    <scope>NUCLEOTIDE SEQUENCE</scope>
</reference>
<proteinExistence type="predicted"/>
<organism evidence="2">
    <name type="scientific">uncultured Caudovirales phage</name>
    <dbReference type="NCBI Taxonomy" id="2100421"/>
    <lineage>
        <taxon>Viruses</taxon>
        <taxon>Duplodnaviria</taxon>
        <taxon>Heunggongvirae</taxon>
        <taxon>Uroviricota</taxon>
        <taxon>Caudoviricetes</taxon>
        <taxon>Peduoviridae</taxon>
        <taxon>Maltschvirus</taxon>
        <taxon>Maltschvirus maltsch</taxon>
    </lineage>
</organism>
<dbReference type="EMBL" id="LR797312">
    <property type="protein sequence ID" value="CAB4202427.1"/>
    <property type="molecule type" value="Genomic_DNA"/>
</dbReference>
<evidence type="ECO:0000313" key="1">
    <source>
        <dbReference type="EMBL" id="CAB4202427.1"/>
    </source>
</evidence>
<sequence>MAFVIEDAAPGTVGVSPDIRDMANRYGAEAPKGGYVIEDADTRGPVTKAINTGARAVETTGAKILSSIIGLPGDLSTLVGFGGNKAIEAMGGKPVADDGSSPFPKSSDVMEQFAKIATPYEPTSTLGKYADRGAVGAGSAVAFGGLNLPTILAGLGGGLGSQAGHDLFPEKPMAEILGGLLGGGLLGGGYSLARPQPSTVARSILNDARTPAAQALRIQTDANGFGLGPLTAPESLNSAYGLSVQRLLEQEPQGVGLRAMMQGRGPAAARVSGAQAEGLAPGVTPRQGADAVQRGSAGAIRALENDRSRVGGPMYQAAWDGSRPIGVDPTPIVRTFREIGDTNPAVRGVLDNLERTVMRDRYGRPITDLEQLHNGIKMGLSDARGAAAQNGERSLARALGEAEERVLQVIDQASPEYAAARATWRTLSEPINEAERSLIGALRNDAAAPNAANPPLSKSAKIFLEPKNETPADITRAAQAMSAADPEAVPVLIKQYLNDKLDAAKAAVGGDSSRLGAKFNQSALGAAELNPRQAANVEAAIRALPGGDDIWTGFERTMAVYRAQGNRYVPGSPTAYNQVIRKDLAPTGVVVEAAKGVRSVGQSALDGIQNARLRSTYTILDRVFSSPDSIEQLRRIAAEPSRRKVQTMVGVFMGAQPTRFLPGQQPANE</sequence>
<protein>
    <submittedName>
        <fullName evidence="2">Uncharacterized protein</fullName>
    </submittedName>
</protein>